<gene>
    <name evidence="2" type="ORF">NAS2_0772</name>
</gene>
<evidence type="ECO:0000313" key="3">
    <source>
        <dbReference type="Proteomes" id="UP000509448"/>
    </source>
</evidence>
<name>A0A4P2VDD3_9ARCH</name>
<evidence type="ECO:0000259" key="1">
    <source>
        <dbReference type="Pfam" id="PF02579"/>
    </source>
</evidence>
<dbReference type="InterPro" id="IPR003731">
    <property type="entry name" value="Di-Nase_FeMo-co_biosynth"/>
</dbReference>
<dbReference type="RefSeq" id="WP_174448420.1">
    <property type="nucleotide sequence ID" value="NZ_AP018732.1"/>
</dbReference>
<dbReference type="InterPro" id="IPR051840">
    <property type="entry name" value="NifX/NifY_domain"/>
</dbReference>
<dbReference type="KEGG" id="ccai:NAS2_0772"/>
<dbReference type="InterPro" id="IPR036105">
    <property type="entry name" value="DiNase_FeMo-co_biosyn_sf"/>
</dbReference>
<dbReference type="OrthoDB" id="25911at2157"/>
<feature type="domain" description="Dinitrogenase iron-molybdenum cofactor biosynthesis" evidence="1">
    <location>
        <begin position="15"/>
        <end position="108"/>
    </location>
</feature>
<dbReference type="GeneID" id="55584584"/>
<evidence type="ECO:0000313" key="2">
    <source>
        <dbReference type="EMBL" id="BBE42161.1"/>
    </source>
</evidence>
<proteinExistence type="predicted"/>
<accession>A0A4P2VDD3</accession>
<sequence length="116" mass="12038">MHRIAVGTEGEGGLDDVVSHRFGRAPKITIVDVDDDGKVVNVRVLDNPGASASGGAVVKAIQVLVNEGADAVVGPAFGPNAQAILEEMKVVNLTVPEGTKVREAVEAAVRELRSRS</sequence>
<dbReference type="AlphaFoldDB" id="A0A4P2VDD3"/>
<dbReference type="Proteomes" id="UP000509448">
    <property type="component" value="Chromosome"/>
</dbReference>
<dbReference type="PANTHER" id="PTHR33937">
    <property type="entry name" value="IRON-MOLYBDENUM PROTEIN-RELATED-RELATED"/>
    <property type="match status" value="1"/>
</dbReference>
<protein>
    <recommendedName>
        <fullName evidence="1">Dinitrogenase iron-molybdenum cofactor biosynthesis domain-containing protein</fullName>
    </recommendedName>
</protein>
<dbReference type="PANTHER" id="PTHR33937:SF2">
    <property type="entry name" value="DINITROGENASE IRON-MOLYBDENUM COFACTOR BIOSYNTHESIS DOMAIN-CONTAINING PROTEIN"/>
    <property type="match status" value="1"/>
</dbReference>
<dbReference type="EMBL" id="AP018732">
    <property type="protein sequence ID" value="BBE42161.1"/>
    <property type="molecule type" value="Genomic_DNA"/>
</dbReference>
<dbReference type="Gene3D" id="3.30.420.130">
    <property type="entry name" value="Dinitrogenase iron-molybdenum cofactor biosynthesis domain"/>
    <property type="match status" value="1"/>
</dbReference>
<dbReference type="Pfam" id="PF02579">
    <property type="entry name" value="Nitro_FeMo-Co"/>
    <property type="match status" value="1"/>
</dbReference>
<keyword evidence="3" id="KW-1185">Reference proteome</keyword>
<dbReference type="SUPFAM" id="SSF53146">
    <property type="entry name" value="Nitrogenase accessory factor-like"/>
    <property type="match status" value="1"/>
</dbReference>
<reference evidence="2 3" key="1">
    <citation type="journal article" date="2019" name="ISME J.">
        <title>Isolation and characterization of a thermophilic sulfur- and iron-reducing thaumarchaeote from a terrestrial acidic hot spring.</title>
        <authorList>
            <person name="Kato S."/>
            <person name="Itoh T."/>
            <person name="Yuki M."/>
            <person name="Nagamori M."/>
            <person name="Ohnishi M."/>
            <person name="Uematsu K."/>
            <person name="Suzuki K."/>
            <person name="Takashina T."/>
            <person name="Ohkuma M."/>
        </authorList>
    </citation>
    <scope>NUCLEOTIDE SEQUENCE [LARGE SCALE GENOMIC DNA]</scope>
    <source>
        <strain evidence="2 3">NAS-02</strain>
    </source>
</reference>
<organism evidence="2 3">
    <name type="scientific">Conexivisphaera calida</name>
    <dbReference type="NCBI Taxonomy" id="1874277"/>
    <lineage>
        <taxon>Archaea</taxon>
        <taxon>Nitrososphaerota</taxon>
        <taxon>Conexivisphaeria</taxon>
        <taxon>Conexivisphaerales</taxon>
        <taxon>Conexivisphaeraceae</taxon>
        <taxon>Conexivisphaera</taxon>
    </lineage>
</organism>